<sequence length="306" mass="35243">MTLWKKHELFFRPGKKIIGKWQHHRYTIKRKLGSGAVGTVFLCHIGGREVALKISKHVSSIMTEVNVLKSLKKVQEHRLGPSLMDVDDFVIKDGTTYTFYVMEYIKGDHLRSFIRNHGTEWIGVFMLQLLDDLEKLHQRGWVLGDLKIENLIVENNPPKLRWIDVGGTTRIGRSIKEYTEIYDRGYWGLGSRKAEPSYDLFALVIVFLSVFHEKQLTKGRDAKTTLLKKLVETKALNLYEPILKKALLGQYPSSSLMKQDMLALLYHIQQRRRINTNKALWPFVLESLGISVIAGGLYLASIYFVP</sequence>
<evidence type="ECO:0000313" key="3">
    <source>
        <dbReference type="EMBL" id="GEN31292.1"/>
    </source>
</evidence>
<name>A0A511V1R9_9BACI</name>
<proteinExistence type="predicted"/>
<keyword evidence="1" id="KW-0812">Transmembrane</keyword>
<reference evidence="3 4" key="1">
    <citation type="submission" date="2019-07" db="EMBL/GenBank/DDBJ databases">
        <title>Whole genome shotgun sequence of Cerasibacillus quisquiliarum NBRC 102429.</title>
        <authorList>
            <person name="Hosoyama A."/>
            <person name="Uohara A."/>
            <person name="Ohji S."/>
            <person name="Ichikawa N."/>
        </authorList>
    </citation>
    <scope>NUCLEOTIDE SEQUENCE [LARGE SCALE GENOMIC DNA]</scope>
    <source>
        <strain evidence="3 4">NBRC 102429</strain>
    </source>
</reference>
<dbReference type="Pfam" id="PF00069">
    <property type="entry name" value="Pkinase"/>
    <property type="match status" value="1"/>
</dbReference>
<dbReference type="Proteomes" id="UP000321491">
    <property type="component" value="Unassembled WGS sequence"/>
</dbReference>
<evidence type="ECO:0000259" key="2">
    <source>
        <dbReference type="PROSITE" id="PS50011"/>
    </source>
</evidence>
<keyword evidence="4" id="KW-1185">Reference proteome</keyword>
<dbReference type="SUPFAM" id="SSF56112">
    <property type="entry name" value="Protein kinase-like (PK-like)"/>
    <property type="match status" value="1"/>
</dbReference>
<evidence type="ECO:0000256" key="1">
    <source>
        <dbReference type="SAM" id="Phobius"/>
    </source>
</evidence>
<dbReference type="Gene3D" id="1.10.510.10">
    <property type="entry name" value="Transferase(Phosphotransferase) domain 1"/>
    <property type="match status" value="1"/>
</dbReference>
<dbReference type="InterPro" id="IPR000719">
    <property type="entry name" value="Prot_kinase_dom"/>
</dbReference>
<feature type="domain" description="Protein kinase" evidence="2">
    <location>
        <begin position="26"/>
        <end position="284"/>
    </location>
</feature>
<keyword evidence="1" id="KW-1133">Transmembrane helix</keyword>
<dbReference type="PANTHER" id="PTHR44167:SF24">
    <property type="entry name" value="SERINE_THREONINE-PROTEIN KINASE CHK2"/>
    <property type="match status" value="1"/>
</dbReference>
<gene>
    <name evidence="3" type="primary">yabT</name>
    <name evidence="3" type="ORF">CQU01_15300</name>
</gene>
<keyword evidence="3" id="KW-0808">Transferase</keyword>
<dbReference type="GO" id="GO:0005524">
    <property type="term" value="F:ATP binding"/>
    <property type="evidence" value="ECO:0007669"/>
    <property type="project" value="InterPro"/>
</dbReference>
<comment type="caution">
    <text evidence="3">The sequence shown here is derived from an EMBL/GenBank/DDBJ whole genome shotgun (WGS) entry which is preliminary data.</text>
</comment>
<evidence type="ECO:0000313" key="4">
    <source>
        <dbReference type="Proteomes" id="UP000321491"/>
    </source>
</evidence>
<keyword evidence="3" id="KW-0418">Kinase</keyword>
<dbReference type="AlphaFoldDB" id="A0A511V1R9"/>
<protein>
    <submittedName>
        <fullName evidence="3">Putative serine/threonine-protein kinase YabT</fullName>
    </submittedName>
</protein>
<dbReference type="PROSITE" id="PS50011">
    <property type="entry name" value="PROTEIN_KINASE_DOM"/>
    <property type="match status" value="1"/>
</dbReference>
<organism evidence="3 4">
    <name type="scientific">Cerasibacillus quisquiliarum</name>
    <dbReference type="NCBI Taxonomy" id="227865"/>
    <lineage>
        <taxon>Bacteria</taxon>
        <taxon>Bacillati</taxon>
        <taxon>Bacillota</taxon>
        <taxon>Bacilli</taxon>
        <taxon>Bacillales</taxon>
        <taxon>Bacillaceae</taxon>
        <taxon>Cerasibacillus</taxon>
    </lineage>
</organism>
<dbReference type="GO" id="GO:0004674">
    <property type="term" value="F:protein serine/threonine kinase activity"/>
    <property type="evidence" value="ECO:0007669"/>
    <property type="project" value="TreeGrafter"/>
</dbReference>
<dbReference type="OrthoDB" id="583109at2"/>
<dbReference type="PANTHER" id="PTHR44167">
    <property type="entry name" value="OVARIAN-SPECIFIC SERINE/THREONINE-PROTEIN KINASE LOK-RELATED"/>
    <property type="match status" value="1"/>
</dbReference>
<feature type="transmembrane region" description="Helical" evidence="1">
    <location>
        <begin position="279"/>
        <end position="305"/>
    </location>
</feature>
<dbReference type="RefSeq" id="WP_146937343.1">
    <property type="nucleotide sequence ID" value="NZ_BJXW01000013.1"/>
</dbReference>
<dbReference type="InterPro" id="IPR011009">
    <property type="entry name" value="Kinase-like_dom_sf"/>
</dbReference>
<dbReference type="GO" id="GO:0005737">
    <property type="term" value="C:cytoplasm"/>
    <property type="evidence" value="ECO:0007669"/>
    <property type="project" value="TreeGrafter"/>
</dbReference>
<keyword evidence="1" id="KW-0472">Membrane</keyword>
<dbReference type="EMBL" id="BJXW01000013">
    <property type="protein sequence ID" value="GEN31292.1"/>
    <property type="molecule type" value="Genomic_DNA"/>
</dbReference>
<dbReference type="SMART" id="SM00220">
    <property type="entry name" value="S_TKc"/>
    <property type="match status" value="1"/>
</dbReference>
<accession>A0A511V1R9</accession>